<dbReference type="InterPro" id="IPR000276">
    <property type="entry name" value="GPCR_Rhodpsn"/>
</dbReference>
<keyword evidence="9" id="KW-0552">Olfaction</keyword>
<evidence type="ECO:0000256" key="7">
    <source>
        <dbReference type="ARBA" id="ARBA00023224"/>
    </source>
</evidence>
<comment type="subcellular location">
    <subcellularLocation>
        <location evidence="9">Cell membrane</location>
        <topology evidence="9">Multi-pass membrane protein</topology>
    </subcellularLocation>
    <subcellularLocation>
        <location evidence="1">Membrane</location>
        <topology evidence="1">Multi-pass membrane protein</topology>
    </subcellularLocation>
</comment>
<accession>A0ABM1KE19</accession>
<keyword evidence="2 8" id="KW-0812">Transmembrane</keyword>
<feature type="transmembrane region" description="Helical" evidence="9">
    <location>
        <begin position="172"/>
        <end position="189"/>
    </location>
</feature>
<feature type="transmembrane region" description="Helical" evidence="9">
    <location>
        <begin position="275"/>
        <end position="292"/>
    </location>
</feature>
<evidence type="ECO:0000259" key="10">
    <source>
        <dbReference type="PROSITE" id="PS50262"/>
    </source>
</evidence>
<dbReference type="CDD" id="cd15230">
    <property type="entry name" value="7tmA_OR5-like"/>
    <property type="match status" value="1"/>
</dbReference>
<dbReference type="GeneID" id="107114867"/>
<evidence type="ECO:0000256" key="8">
    <source>
        <dbReference type="RuleBase" id="RU000688"/>
    </source>
</evidence>
<evidence type="ECO:0000256" key="1">
    <source>
        <dbReference type="ARBA" id="ARBA00004141"/>
    </source>
</evidence>
<reference evidence="12" key="1">
    <citation type="submission" date="2025-08" db="UniProtKB">
        <authorList>
            <consortium name="RefSeq"/>
        </authorList>
    </citation>
    <scope>IDENTIFICATION</scope>
</reference>
<keyword evidence="4 8" id="KW-0297">G-protein coupled receptor</keyword>
<dbReference type="PRINTS" id="PR00245">
    <property type="entry name" value="OLFACTORYR"/>
</dbReference>
<keyword evidence="3 9" id="KW-1133">Transmembrane helix</keyword>
<dbReference type="InterPro" id="IPR017452">
    <property type="entry name" value="GPCR_Rhodpsn_7TM"/>
</dbReference>
<dbReference type="PROSITE" id="PS50262">
    <property type="entry name" value="G_PROTEIN_RECEP_F1_2"/>
    <property type="match status" value="1"/>
</dbReference>
<evidence type="ECO:0000256" key="2">
    <source>
        <dbReference type="ARBA" id="ARBA00022692"/>
    </source>
</evidence>
<evidence type="ECO:0000256" key="5">
    <source>
        <dbReference type="ARBA" id="ARBA00023136"/>
    </source>
</evidence>
<keyword evidence="11" id="KW-1185">Reference proteome</keyword>
<dbReference type="Gene3D" id="1.20.1070.10">
    <property type="entry name" value="Rhodopsin 7-helix transmembrane proteins"/>
    <property type="match status" value="1"/>
</dbReference>
<dbReference type="Pfam" id="PF13853">
    <property type="entry name" value="7tm_4"/>
    <property type="match status" value="1"/>
</dbReference>
<keyword evidence="5 9" id="KW-0472">Membrane</keyword>
<organism evidence="11 12">
    <name type="scientific">Gekko japonicus</name>
    <name type="common">Schlegel's Japanese gecko</name>
    <dbReference type="NCBI Taxonomy" id="146911"/>
    <lineage>
        <taxon>Eukaryota</taxon>
        <taxon>Metazoa</taxon>
        <taxon>Chordata</taxon>
        <taxon>Craniata</taxon>
        <taxon>Vertebrata</taxon>
        <taxon>Euteleostomi</taxon>
        <taxon>Lepidosauria</taxon>
        <taxon>Squamata</taxon>
        <taxon>Bifurcata</taxon>
        <taxon>Gekkota</taxon>
        <taxon>Gekkonidae</taxon>
        <taxon>Gekkoninae</taxon>
        <taxon>Gekko</taxon>
    </lineage>
</organism>
<dbReference type="SUPFAM" id="SSF81321">
    <property type="entry name" value="Family A G protein-coupled receptor-like"/>
    <property type="match status" value="1"/>
</dbReference>
<evidence type="ECO:0000256" key="9">
    <source>
        <dbReference type="RuleBase" id="RU363047"/>
    </source>
</evidence>
<name>A0ABM1KE19_GEKJA</name>
<proteinExistence type="inferred from homology"/>
<dbReference type="RefSeq" id="XP_015271956.1">
    <property type="nucleotide sequence ID" value="XM_015416470.1"/>
</dbReference>
<feature type="domain" description="G-protein coupled receptors family 1 profile" evidence="10">
    <location>
        <begin position="71"/>
        <end position="321"/>
    </location>
</feature>
<feature type="transmembrane region" description="Helical" evidence="9">
    <location>
        <begin position="228"/>
        <end position="254"/>
    </location>
</feature>
<evidence type="ECO:0000256" key="4">
    <source>
        <dbReference type="ARBA" id="ARBA00023040"/>
    </source>
</evidence>
<keyword evidence="6 8" id="KW-0675">Receptor</keyword>
<dbReference type="PRINTS" id="PR00237">
    <property type="entry name" value="GPCRRHODOPSN"/>
</dbReference>
<gene>
    <name evidence="12" type="primary">LOC107114867</name>
</gene>
<comment type="similarity">
    <text evidence="8">Belongs to the G-protein coupled receptor 1 family.</text>
</comment>
<feature type="transmembrane region" description="Helical" evidence="9">
    <location>
        <begin position="56"/>
        <end position="78"/>
    </location>
</feature>
<evidence type="ECO:0000256" key="3">
    <source>
        <dbReference type="ARBA" id="ARBA00022989"/>
    </source>
</evidence>
<dbReference type="InterPro" id="IPR000725">
    <property type="entry name" value="Olfact_rcpt"/>
</dbReference>
<dbReference type="PANTHER" id="PTHR48018">
    <property type="entry name" value="OLFACTORY RECEPTOR"/>
    <property type="match status" value="1"/>
</dbReference>
<sequence>MKDSEVPPFSDLAITIFQVMERTLRPSLNSTEGQNATTVTIFILLGFTEKPELGPLLSGIFLLLYLFTVLGNGWMVTLIRAEQRLHTPMYFFLSNLSLLDLCYSSVIAPKALEVQLQWGKATISLPACATQMFCFTTLVTAECFLLAAMAYDRFLAICHPLTYTLLMTQGRCLQLVLGAYSCGLLGSIIQTSGAFRLSYCGPNRINHFFCDIPAVLKLSCSDTHLSEAILFASTSVIAVVTTAIIFISYIRVLWSVLRGHASQGRRKALSTCTSHLTTLSLFYGTAIFMYAQPRTQGSQDQDKVVSMFYTLVIPMLNPLIYSLRNKDVKEAMKHLMSRKIRGLAVK</sequence>
<keyword evidence="7 8" id="KW-0807">Transducer</keyword>
<evidence type="ECO:0000313" key="12">
    <source>
        <dbReference type="RefSeq" id="XP_015271956.1"/>
    </source>
</evidence>
<keyword evidence="9" id="KW-0716">Sensory transduction</keyword>
<evidence type="ECO:0000313" key="11">
    <source>
        <dbReference type="Proteomes" id="UP000694871"/>
    </source>
</evidence>
<feature type="transmembrane region" description="Helical" evidence="9">
    <location>
        <begin position="129"/>
        <end position="151"/>
    </location>
</feature>
<feature type="transmembrane region" description="Helical" evidence="9">
    <location>
        <begin position="304"/>
        <end position="323"/>
    </location>
</feature>
<dbReference type="Proteomes" id="UP000694871">
    <property type="component" value="Unplaced"/>
</dbReference>
<evidence type="ECO:0000256" key="6">
    <source>
        <dbReference type="ARBA" id="ARBA00023170"/>
    </source>
</evidence>
<protein>
    <recommendedName>
        <fullName evidence="9">Olfactory receptor</fullName>
    </recommendedName>
</protein>
<feature type="transmembrane region" description="Helical" evidence="9">
    <location>
        <begin position="90"/>
        <end position="109"/>
    </location>
</feature>
<keyword evidence="9" id="KW-1003">Cell membrane</keyword>
<dbReference type="PROSITE" id="PS00237">
    <property type="entry name" value="G_PROTEIN_RECEP_F1_1"/>
    <property type="match status" value="1"/>
</dbReference>